<feature type="transmembrane region" description="Helical" evidence="7">
    <location>
        <begin position="84"/>
        <end position="111"/>
    </location>
</feature>
<dbReference type="GO" id="GO:0055085">
    <property type="term" value="P:transmembrane transport"/>
    <property type="evidence" value="ECO:0007669"/>
    <property type="project" value="InterPro"/>
</dbReference>
<dbReference type="OrthoDB" id="2063054at2"/>
<keyword evidence="11" id="KW-1185">Reference proteome</keyword>
<keyword evidence="6 7" id="KW-0472">Membrane</keyword>
<feature type="domain" description="ABC transmembrane type-1" evidence="9">
    <location>
        <begin position="88"/>
        <end position="277"/>
    </location>
</feature>
<dbReference type="InterPro" id="IPR000515">
    <property type="entry name" value="MetI-like"/>
</dbReference>
<feature type="transmembrane region" description="Helical" evidence="7">
    <location>
        <begin position="123"/>
        <end position="147"/>
    </location>
</feature>
<evidence type="ECO:0000256" key="4">
    <source>
        <dbReference type="ARBA" id="ARBA00022692"/>
    </source>
</evidence>
<evidence type="ECO:0000256" key="3">
    <source>
        <dbReference type="ARBA" id="ARBA00022475"/>
    </source>
</evidence>
<comment type="subcellular location">
    <subcellularLocation>
        <location evidence="1 7">Cell membrane</location>
        <topology evidence="1 7">Multi-pass membrane protein</topology>
    </subcellularLocation>
</comment>
<keyword evidence="3" id="KW-1003">Cell membrane</keyword>
<feature type="transmembrane region" description="Helical" evidence="7">
    <location>
        <begin position="29"/>
        <end position="52"/>
    </location>
</feature>
<accession>A0A3A1TU78</accession>
<keyword evidence="4 7" id="KW-0812">Transmembrane</keyword>
<evidence type="ECO:0000259" key="9">
    <source>
        <dbReference type="PROSITE" id="PS50928"/>
    </source>
</evidence>
<evidence type="ECO:0000256" key="2">
    <source>
        <dbReference type="ARBA" id="ARBA00022448"/>
    </source>
</evidence>
<reference evidence="11" key="1">
    <citation type="submission" date="2018-09" db="EMBL/GenBank/DDBJ databases">
        <authorList>
            <person name="Kim I."/>
        </authorList>
    </citation>
    <scope>NUCLEOTIDE SEQUENCE [LARGE SCALE GENOMIC DNA]</scope>
    <source>
        <strain evidence="11">DD4a</strain>
    </source>
</reference>
<dbReference type="PANTHER" id="PTHR43744">
    <property type="entry name" value="ABC TRANSPORTER PERMEASE PROTEIN MG189-RELATED-RELATED"/>
    <property type="match status" value="1"/>
</dbReference>
<dbReference type="SUPFAM" id="SSF161098">
    <property type="entry name" value="MetI-like"/>
    <property type="match status" value="1"/>
</dbReference>
<dbReference type="GO" id="GO:0005886">
    <property type="term" value="C:plasma membrane"/>
    <property type="evidence" value="ECO:0007669"/>
    <property type="project" value="UniProtKB-SubCell"/>
</dbReference>
<keyword evidence="5 7" id="KW-1133">Transmembrane helix</keyword>
<dbReference type="PROSITE" id="PS50928">
    <property type="entry name" value="ABC_TM1"/>
    <property type="match status" value="1"/>
</dbReference>
<comment type="caution">
    <text evidence="10">The sequence shown here is derived from an EMBL/GenBank/DDBJ whole genome shotgun (WGS) entry which is preliminary data.</text>
</comment>
<evidence type="ECO:0000313" key="11">
    <source>
        <dbReference type="Proteomes" id="UP000265742"/>
    </source>
</evidence>
<dbReference type="RefSeq" id="WP_119482081.1">
    <property type="nucleotide sequence ID" value="NZ_QXTG01000002.1"/>
</dbReference>
<feature type="region of interest" description="Disordered" evidence="8">
    <location>
        <begin position="1"/>
        <end position="20"/>
    </location>
</feature>
<evidence type="ECO:0000256" key="5">
    <source>
        <dbReference type="ARBA" id="ARBA00022989"/>
    </source>
</evidence>
<dbReference type="Gene3D" id="1.10.3720.10">
    <property type="entry name" value="MetI-like"/>
    <property type="match status" value="1"/>
</dbReference>
<name>A0A3A1TU78_9MICO</name>
<evidence type="ECO:0000256" key="1">
    <source>
        <dbReference type="ARBA" id="ARBA00004651"/>
    </source>
</evidence>
<feature type="transmembrane region" description="Helical" evidence="7">
    <location>
        <begin position="198"/>
        <end position="220"/>
    </location>
</feature>
<feature type="transmembrane region" description="Helical" evidence="7">
    <location>
        <begin position="159"/>
        <end position="177"/>
    </location>
</feature>
<evidence type="ECO:0000256" key="6">
    <source>
        <dbReference type="ARBA" id="ARBA00023136"/>
    </source>
</evidence>
<keyword evidence="2 7" id="KW-0813">Transport</keyword>
<sequence length="292" mass="31806">MSSSALPSASAATAGRSRPRRRGLPFSPWHLLLAPVAVLFAIPFVQMFLAALTPAEDLNRIPTPFIPTRLTLDGFGQLFGTSPVLLWLGNTVLVSVTAIVSHLVLCSLAGYGFARLRFRGRTLGFFGIVATIMIPIQVLMIPTYVLFSQIGLIDSLGAAIVPWLASAFGIFLMRQFFLSLPPELEEAGLIDGATRRQVFFRIVLPLAKPALTTLAIFTLLGSWNDLVWPLIAINDDQAFTLQLGITSFQGTRRTQWALLMAANVVATLPLILFFLGAQKQFVQTMTFSGLKG</sequence>
<protein>
    <submittedName>
        <fullName evidence="10">Carbohydrate ABC transporter permease</fullName>
    </submittedName>
</protein>
<dbReference type="InterPro" id="IPR035906">
    <property type="entry name" value="MetI-like_sf"/>
</dbReference>
<dbReference type="AlphaFoldDB" id="A0A3A1TU78"/>
<dbReference type="CDD" id="cd06261">
    <property type="entry name" value="TM_PBP2"/>
    <property type="match status" value="1"/>
</dbReference>
<evidence type="ECO:0000256" key="8">
    <source>
        <dbReference type="SAM" id="MobiDB-lite"/>
    </source>
</evidence>
<dbReference type="Proteomes" id="UP000265742">
    <property type="component" value="Unassembled WGS sequence"/>
</dbReference>
<gene>
    <name evidence="10" type="ORF">D1781_09515</name>
</gene>
<feature type="compositionally biased region" description="Low complexity" evidence="8">
    <location>
        <begin position="1"/>
        <end position="14"/>
    </location>
</feature>
<proteinExistence type="inferred from homology"/>
<evidence type="ECO:0000256" key="7">
    <source>
        <dbReference type="RuleBase" id="RU363032"/>
    </source>
</evidence>
<dbReference type="Pfam" id="PF00528">
    <property type="entry name" value="BPD_transp_1"/>
    <property type="match status" value="1"/>
</dbReference>
<organism evidence="10 11">
    <name type="scientific">Amnibacterium setariae</name>
    <dbReference type="NCBI Taxonomy" id="2306585"/>
    <lineage>
        <taxon>Bacteria</taxon>
        <taxon>Bacillati</taxon>
        <taxon>Actinomycetota</taxon>
        <taxon>Actinomycetes</taxon>
        <taxon>Micrococcales</taxon>
        <taxon>Microbacteriaceae</taxon>
        <taxon>Amnibacterium</taxon>
    </lineage>
</organism>
<dbReference type="EMBL" id="QXTG01000002">
    <property type="protein sequence ID" value="RIX27772.1"/>
    <property type="molecule type" value="Genomic_DNA"/>
</dbReference>
<feature type="transmembrane region" description="Helical" evidence="7">
    <location>
        <begin position="256"/>
        <end position="275"/>
    </location>
</feature>
<evidence type="ECO:0000313" key="10">
    <source>
        <dbReference type="EMBL" id="RIX27772.1"/>
    </source>
</evidence>
<dbReference type="PANTHER" id="PTHR43744:SF12">
    <property type="entry name" value="ABC TRANSPORTER PERMEASE PROTEIN MG189-RELATED"/>
    <property type="match status" value="1"/>
</dbReference>
<comment type="similarity">
    <text evidence="7">Belongs to the binding-protein-dependent transport system permease family.</text>
</comment>